<protein>
    <submittedName>
        <fullName evidence="1">Uncharacterized protein</fullName>
    </submittedName>
</protein>
<comment type="caution">
    <text evidence="1">The sequence shown here is derived from an EMBL/GenBank/DDBJ whole genome shotgun (WGS) entry which is preliminary data.</text>
</comment>
<proteinExistence type="predicted"/>
<evidence type="ECO:0000313" key="1">
    <source>
        <dbReference type="EMBL" id="MEL3959546.1"/>
    </source>
</evidence>
<sequence>MIIKHEIRAAFESILDILEIHETDWESVSEETKSHIFETISLNCSDYRCTTNFVRKVVERSFIDMNDPSDPEYYPSYQWNHLMDREIEKLLKEAETEVVETLLAALEV</sequence>
<name>A0ABU9K382_9BACI</name>
<dbReference type="Proteomes" id="UP001459714">
    <property type="component" value="Unassembled WGS sequence"/>
</dbReference>
<gene>
    <name evidence="1" type="ORF">NST17_20550</name>
</gene>
<keyword evidence="2" id="KW-1185">Reference proteome</keyword>
<organism evidence="1 2">
    <name type="scientific">Caldifermentibacillus hisashii</name>
    <dbReference type="NCBI Taxonomy" id="996558"/>
    <lineage>
        <taxon>Bacteria</taxon>
        <taxon>Bacillati</taxon>
        <taxon>Bacillota</taxon>
        <taxon>Bacilli</taxon>
        <taxon>Bacillales</taxon>
        <taxon>Bacillaceae</taxon>
        <taxon>Caldifermentibacillus</taxon>
    </lineage>
</organism>
<reference evidence="1 2" key="1">
    <citation type="submission" date="2024-03" db="EMBL/GenBank/DDBJ databases">
        <title>Bacilli Hybrid Assemblies.</title>
        <authorList>
            <person name="Kovac J."/>
        </authorList>
    </citation>
    <scope>NUCLEOTIDE SEQUENCE [LARGE SCALE GENOMIC DNA]</scope>
    <source>
        <strain evidence="1 2">FSL M8-0022</strain>
    </source>
</reference>
<dbReference type="RefSeq" id="WP_340499793.1">
    <property type="nucleotide sequence ID" value="NZ_JAROAQ010000021.1"/>
</dbReference>
<dbReference type="EMBL" id="JBBYAK010000003">
    <property type="protein sequence ID" value="MEL3959546.1"/>
    <property type="molecule type" value="Genomic_DNA"/>
</dbReference>
<accession>A0ABU9K382</accession>
<evidence type="ECO:0000313" key="2">
    <source>
        <dbReference type="Proteomes" id="UP001459714"/>
    </source>
</evidence>